<dbReference type="Pfam" id="PF00078">
    <property type="entry name" value="RVT_1"/>
    <property type="match status" value="1"/>
</dbReference>
<dbReference type="SUPFAM" id="SSF53098">
    <property type="entry name" value="Ribonuclease H-like"/>
    <property type="match status" value="1"/>
</dbReference>
<dbReference type="GO" id="GO:0015074">
    <property type="term" value="P:DNA integration"/>
    <property type="evidence" value="ECO:0007669"/>
    <property type="project" value="InterPro"/>
</dbReference>
<dbReference type="InterPro" id="IPR036397">
    <property type="entry name" value="RNaseH_sf"/>
</dbReference>
<dbReference type="Proteomes" id="UP001460270">
    <property type="component" value="Unassembled WGS sequence"/>
</dbReference>
<dbReference type="Gene3D" id="3.30.70.270">
    <property type="match status" value="1"/>
</dbReference>
<name>A0AAW0PTU1_9GOBI</name>
<dbReference type="PANTHER" id="PTHR47331:SF5">
    <property type="entry name" value="RIBONUCLEASE H"/>
    <property type="match status" value="1"/>
</dbReference>
<dbReference type="InterPro" id="IPR012337">
    <property type="entry name" value="RNaseH-like_sf"/>
</dbReference>
<dbReference type="Gene3D" id="3.30.420.10">
    <property type="entry name" value="Ribonuclease H-like superfamily/Ribonuclease H"/>
    <property type="match status" value="1"/>
</dbReference>
<dbReference type="Pfam" id="PF17921">
    <property type="entry name" value="Integrase_H2C2"/>
    <property type="match status" value="1"/>
</dbReference>
<evidence type="ECO:0000259" key="3">
    <source>
        <dbReference type="PROSITE" id="PS50994"/>
    </source>
</evidence>
<dbReference type="EC" id="3.1.26.4" evidence="2"/>
<dbReference type="GO" id="GO:0003676">
    <property type="term" value="F:nucleic acid binding"/>
    <property type="evidence" value="ECO:0007669"/>
    <property type="project" value="InterPro"/>
</dbReference>
<dbReference type="GO" id="GO:0004523">
    <property type="term" value="F:RNA-DNA hybrid ribonuclease activity"/>
    <property type="evidence" value="ECO:0007669"/>
    <property type="project" value="UniProtKB-EC"/>
</dbReference>
<dbReference type="PROSITE" id="PS50994">
    <property type="entry name" value="INTEGRASE"/>
    <property type="match status" value="1"/>
</dbReference>
<dbReference type="InterPro" id="IPR008042">
    <property type="entry name" value="Retrotrans_Pao"/>
</dbReference>
<dbReference type="InterPro" id="IPR000477">
    <property type="entry name" value="RT_dom"/>
</dbReference>
<dbReference type="Pfam" id="PF05380">
    <property type="entry name" value="Peptidase_A17"/>
    <property type="match status" value="1"/>
</dbReference>
<evidence type="ECO:0000313" key="5">
    <source>
        <dbReference type="Proteomes" id="UP001460270"/>
    </source>
</evidence>
<feature type="domain" description="Integrase catalytic" evidence="3">
    <location>
        <begin position="781"/>
        <end position="967"/>
    </location>
</feature>
<accession>A0AAW0PTU1</accession>
<dbReference type="Gene3D" id="3.10.10.10">
    <property type="entry name" value="HIV Type 1 Reverse Transcriptase, subunit A, domain 1"/>
    <property type="match status" value="1"/>
</dbReference>
<organism evidence="4 5">
    <name type="scientific">Mugilogobius chulae</name>
    <name type="common">yellowstripe goby</name>
    <dbReference type="NCBI Taxonomy" id="88201"/>
    <lineage>
        <taxon>Eukaryota</taxon>
        <taxon>Metazoa</taxon>
        <taxon>Chordata</taxon>
        <taxon>Craniata</taxon>
        <taxon>Vertebrata</taxon>
        <taxon>Euteleostomi</taxon>
        <taxon>Actinopterygii</taxon>
        <taxon>Neopterygii</taxon>
        <taxon>Teleostei</taxon>
        <taxon>Neoteleostei</taxon>
        <taxon>Acanthomorphata</taxon>
        <taxon>Gobiaria</taxon>
        <taxon>Gobiiformes</taxon>
        <taxon>Gobioidei</taxon>
        <taxon>Gobiidae</taxon>
        <taxon>Gobionellinae</taxon>
        <taxon>Mugilogobius</taxon>
    </lineage>
</organism>
<dbReference type="InterPro" id="IPR041588">
    <property type="entry name" value="Integrase_H2C2"/>
</dbReference>
<dbReference type="InterPro" id="IPR043502">
    <property type="entry name" value="DNA/RNA_pol_sf"/>
</dbReference>
<dbReference type="InterPro" id="IPR043128">
    <property type="entry name" value="Rev_trsase/Diguanyl_cyclase"/>
</dbReference>
<dbReference type="SUPFAM" id="SSF56672">
    <property type="entry name" value="DNA/RNA polymerases"/>
    <property type="match status" value="1"/>
</dbReference>
<proteinExistence type="inferred from homology"/>
<dbReference type="Pfam" id="PF18701">
    <property type="entry name" value="DUF5641"/>
    <property type="match status" value="1"/>
</dbReference>
<comment type="caution">
    <text evidence="4">The sequence shown here is derived from an EMBL/GenBank/DDBJ whole genome shotgun (WGS) entry which is preliminary data.</text>
</comment>
<sequence>MRCYFTTTPFSTDLMRNVVKLWQLDTFPRQNEKEVTRSKQDQYALALLDSKTQKVNLNGQWRYATPLLRHPQFPTLRTELTSFLPVLLRTESRLKKNTAMSEVHSREIEKLLEAGYVVPVNPKQTPSAESWFLPHHVVTQHGDKHRLVFNCSYNHQGQSLNDCLLPGPVLGPSLLGVLLRFRQHQVAVIGDIKAMFHQVRLLPEDSPLLRFLWRYLKPEEPTVYEWRVLPFGTTCSPCCAIYALQRHARDHLEPENNLRQAVEQSFYVDNCLQSFTSADAARRFVEDLSSCDLWLSHTTADPQEPTLGLRWNCRTDVFSYKCKTPTLAGPSPTLREIYRILASQYDPLGYILPFLTQAKILVQDLWNSPRGWDDPIEDSTLASRWNSWHSELALLPQVNFPRCYESTAMELTGMTRELHVFCDSSERAYGSVAYLRSEDCLGQVSVSFVMSRSRVAPRKQISMPRLELCAAVSGAQLAALLQKEIGVPIQQVSLWSDSTTVLQWLQSDSCRYKVFVGTRIAEIQDLTSPEDWKYVDSALNPADDLTRGKTLSEIVQPQRWSLGPSFLFQDKSQWPKSPTKRDEEREEDLKEVKITRLLALSAQPASSVLDISTCSTWKDAVDAAIATLDVSTANPAVVAELVLLRQAQLDSFPSEVSVLQVGKSVPPSSRLCPLAPEYDPALQLIRVGGRLRRAADLDPDVIHPIVLDSDHQVAKLLIKEYDERLLHPGSERLFAELRRKYWLIRGRSAVRQHQRLCQLCQKWRASPDIPKMADLPPARLRLFKPAFWSTGIDCFGPFYTKVGRRTEKCWGVIFKCMTTRCVHLDLLESLDADAFLMALRRFVARRGQPYEIFADCGTNFRGAYAELKRAFKDMIPDLQEQLQKQQILFHFNPPAAPHFGGLWEREIKSIKDALRVVLANQTVPPAVLQTVLIEVEGILNSKPLGYVSADVADPDPVTPNLLLMGQRDASLPQAVYASNQSIGKRRWRHSQILADHFWTNFVRHHLPDLQPRSKWKVEKENLKCGQVVMIVDPQLPRSSWPVGKVVEIFPGADGRVRSAKVNVKQQVYLRPVARLIQLPEVKDDGE</sequence>
<dbReference type="InterPro" id="IPR001584">
    <property type="entry name" value="Integrase_cat-core"/>
</dbReference>
<evidence type="ECO:0000256" key="1">
    <source>
        <dbReference type="ARBA" id="ARBA00010879"/>
    </source>
</evidence>
<comment type="similarity">
    <text evidence="1">Belongs to the beta type-B retroviral polymerase family. HERV class-II K(HML-2) pol subfamily.</text>
</comment>
<evidence type="ECO:0000313" key="4">
    <source>
        <dbReference type="EMBL" id="KAK7938259.1"/>
    </source>
</evidence>
<dbReference type="InterPro" id="IPR040676">
    <property type="entry name" value="DUF5641"/>
</dbReference>
<gene>
    <name evidence="4" type="ORF">WMY93_001585</name>
</gene>
<keyword evidence="5" id="KW-1185">Reference proteome</keyword>
<dbReference type="AlphaFoldDB" id="A0AAW0PTU1"/>
<reference evidence="5" key="1">
    <citation type="submission" date="2024-04" db="EMBL/GenBank/DDBJ databases">
        <title>Salinicola lusitanus LLJ914,a marine bacterium isolated from the Okinawa Trough.</title>
        <authorList>
            <person name="Li J."/>
        </authorList>
    </citation>
    <scope>NUCLEOTIDE SEQUENCE [LARGE SCALE GENOMIC DNA]</scope>
</reference>
<dbReference type="EMBL" id="JBBPFD010000002">
    <property type="protein sequence ID" value="KAK7938259.1"/>
    <property type="molecule type" value="Genomic_DNA"/>
</dbReference>
<dbReference type="PANTHER" id="PTHR47331">
    <property type="entry name" value="PHD-TYPE DOMAIN-CONTAINING PROTEIN"/>
    <property type="match status" value="1"/>
</dbReference>
<evidence type="ECO:0000256" key="2">
    <source>
        <dbReference type="ARBA" id="ARBA00012180"/>
    </source>
</evidence>
<protein>
    <recommendedName>
        <fullName evidence="2">ribonuclease H</fullName>
        <ecNumber evidence="2">3.1.26.4</ecNumber>
    </recommendedName>
</protein>